<evidence type="ECO:0000313" key="1">
    <source>
        <dbReference type="EMBL" id="GMF00238.1"/>
    </source>
</evidence>
<comment type="caution">
    <text evidence="1">The sequence shown here is derived from an EMBL/GenBank/DDBJ whole genome shotgun (WGS) entry which is preliminary data.</text>
</comment>
<dbReference type="EMBL" id="BSXS01011326">
    <property type="protein sequence ID" value="GMF00238.1"/>
    <property type="molecule type" value="Genomic_DNA"/>
</dbReference>
<reference evidence="1" key="1">
    <citation type="submission" date="2023-04" db="EMBL/GenBank/DDBJ databases">
        <title>Ambrosiozyma monospora NBRC 10751.</title>
        <authorList>
            <person name="Ichikawa N."/>
            <person name="Sato H."/>
            <person name="Tonouchi N."/>
        </authorList>
    </citation>
    <scope>NUCLEOTIDE SEQUENCE</scope>
    <source>
        <strain evidence="1">NBRC 10751</strain>
    </source>
</reference>
<name>A0ACB5U357_AMBMO</name>
<organism evidence="1 2">
    <name type="scientific">Ambrosiozyma monospora</name>
    <name type="common">Yeast</name>
    <name type="synonym">Endomycopsis monosporus</name>
    <dbReference type="NCBI Taxonomy" id="43982"/>
    <lineage>
        <taxon>Eukaryota</taxon>
        <taxon>Fungi</taxon>
        <taxon>Dikarya</taxon>
        <taxon>Ascomycota</taxon>
        <taxon>Saccharomycotina</taxon>
        <taxon>Pichiomycetes</taxon>
        <taxon>Pichiales</taxon>
        <taxon>Pichiaceae</taxon>
        <taxon>Ambrosiozyma</taxon>
    </lineage>
</organism>
<gene>
    <name evidence="1" type="ORF">Amon02_001095200</name>
</gene>
<dbReference type="Proteomes" id="UP001165064">
    <property type="component" value="Unassembled WGS sequence"/>
</dbReference>
<keyword evidence="2" id="KW-1185">Reference proteome</keyword>
<sequence length="221" mass="23730">MSTSSSSEEEADNSKDNNDEVELSVQQLKEKYKDLDKFTLGSDKDSDDEDSDDDDIGSNGATGLAAIYGDEVPKSNGSSLSNGKTGSSAVALVDQLTEEERKQLLEKEANPLFDESSDSGEEAGDENDSDDDTDISDSDDENFNESEHSKDEEDVSDSAGDEQPGLASLFGKQPVEDDSDDESVYSDATATTHNNGEDTPSSSPKEQEKDQADPVDEDDDI</sequence>
<proteinExistence type="predicted"/>
<evidence type="ECO:0000313" key="2">
    <source>
        <dbReference type="Proteomes" id="UP001165064"/>
    </source>
</evidence>
<accession>A0ACB5U357</accession>
<protein>
    <submittedName>
        <fullName evidence="1">Unnamed protein product</fullName>
    </submittedName>
</protein>